<dbReference type="GO" id="GO:0003676">
    <property type="term" value="F:nucleic acid binding"/>
    <property type="evidence" value="ECO:0007669"/>
    <property type="project" value="InterPro"/>
</dbReference>
<sequence>MWHYNYSRGLFTIRLAYHMLVVDILDGLGSFSSHDKSLYRSIWTCNVPHASNYLDGELIGTLPTDFNISTRDPSFVMSCSICGHLEDTATHAILEHPLAIHGSIGDFYVGWGFALHDHNENILLTGVKHRRGFIGAIVEEVRACLHGLKCAYQQGYYNIIIENDCLELIHMLKNKSTNDSLVSLFVNDIVFFVTNFDFCSWFFVKKGGNKVAHDLSHQLPISLIGRMWKFDVLEDILAQALNDMFVYISNNLI</sequence>
<evidence type="ECO:0000259" key="1">
    <source>
        <dbReference type="Pfam" id="PF13456"/>
    </source>
</evidence>
<dbReference type="AlphaFoldDB" id="A0A9Q1GY26"/>
<dbReference type="Pfam" id="PF13456">
    <property type="entry name" value="RVT_3"/>
    <property type="match status" value="1"/>
</dbReference>
<dbReference type="GO" id="GO:0004523">
    <property type="term" value="F:RNA-DNA hybrid ribonuclease activity"/>
    <property type="evidence" value="ECO:0007669"/>
    <property type="project" value="InterPro"/>
</dbReference>
<dbReference type="Gene3D" id="3.30.420.10">
    <property type="entry name" value="Ribonuclease H-like superfamily/Ribonuclease H"/>
    <property type="match status" value="1"/>
</dbReference>
<dbReference type="CDD" id="cd06222">
    <property type="entry name" value="RNase_H_like"/>
    <property type="match status" value="1"/>
</dbReference>
<accession>A0A9Q1GY26</accession>
<dbReference type="InterPro" id="IPR052929">
    <property type="entry name" value="RNase_H-like_EbsB-rel"/>
</dbReference>
<proteinExistence type="predicted"/>
<gene>
    <name evidence="2" type="ORF">Cgig2_033126</name>
</gene>
<organism evidence="2 3">
    <name type="scientific">Carnegiea gigantea</name>
    <dbReference type="NCBI Taxonomy" id="171969"/>
    <lineage>
        <taxon>Eukaryota</taxon>
        <taxon>Viridiplantae</taxon>
        <taxon>Streptophyta</taxon>
        <taxon>Embryophyta</taxon>
        <taxon>Tracheophyta</taxon>
        <taxon>Spermatophyta</taxon>
        <taxon>Magnoliopsida</taxon>
        <taxon>eudicotyledons</taxon>
        <taxon>Gunneridae</taxon>
        <taxon>Pentapetalae</taxon>
        <taxon>Caryophyllales</taxon>
        <taxon>Cactineae</taxon>
        <taxon>Cactaceae</taxon>
        <taxon>Cactoideae</taxon>
        <taxon>Echinocereeae</taxon>
        <taxon>Carnegiea</taxon>
    </lineage>
</organism>
<dbReference type="EMBL" id="JAKOGI010001042">
    <property type="protein sequence ID" value="KAJ8428188.1"/>
    <property type="molecule type" value="Genomic_DNA"/>
</dbReference>
<comment type="caution">
    <text evidence="2">The sequence shown here is derived from an EMBL/GenBank/DDBJ whole genome shotgun (WGS) entry which is preliminary data.</text>
</comment>
<dbReference type="InterPro" id="IPR036397">
    <property type="entry name" value="RNaseH_sf"/>
</dbReference>
<dbReference type="OrthoDB" id="1717299at2759"/>
<reference evidence="2" key="1">
    <citation type="submission" date="2022-04" db="EMBL/GenBank/DDBJ databases">
        <title>Carnegiea gigantea Genome sequencing and assembly v2.</title>
        <authorList>
            <person name="Copetti D."/>
            <person name="Sanderson M.J."/>
            <person name="Burquez A."/>
            <person name="Wojciechowski M.F."/>
        </authorList>
    </citation>
    <scope>NUCLEOTIDE SEQUENCE</scope>
    <source>
        <strain evidence="2">SGP5-SGP5p</strain>
        <tissue evidence="2">Aerial part</tissue>
    </source>
</reference>
<feature type="domain" description="RNase H type-1" evidence="1">
    <location>
        <begin position="110"/>
        <end position="217"/>
    </location>
</feature>
<dbReference type="InterPro" id="IPR002156">
    <property type="entry name" value="RNaseH_domain"/>
</dbReference>
<evidence type="ECO:0000313" key="2">
    <source>
        <dbReference type="EMBL" id="KAJ8428188.1"/>
    </source>
</evidence>
<name>A0A9Q1GY26_9CARY</name>
<dbReference type="InterPro" id="IPR012337">
    <property type="entry name" value="RNaseH-like_sf"/>
</dbReference>
<dbReference type="PANTHER" id="PTHR47074:SF21">
    <property type="entry name" value="RNASE H TYPE-1 DOMAIN-CONTAINING PROTEIN"/>
    <property type="match status" value="1"/>
</dbReference>
<protein>
    <recommendedName>
        <fullName evidence="1">RNase H type-1 domain-containing protein</fullName>
    </recommendedName>
</protein>
<dbReference type="Proteomes" id="UP001153076">
    <property type="component" value="Unassembled WGS sequence"/>
</dbReference>
<dbReference type="SUPFAM" id="SSF53098">
    <property type="entry name" value="Ribonuclease H-like"/>
    <property type="match status" value="1"/>
</dbReference>
<dbReference type="InterPro" id="IPR044730">
    <property type="entry name" value="RNase_H-like_dom_plant"/>
</dbReference>
<keyword evidence="3" id="KW-1185">Reference proteome</keyword>
<dbReference type="PANTHER" id="PTHR47074">
    <property type="entry name" value="BNAC02G40300D PROTEIN"/>
    <property type="match status" value="1"/>
</dbReference>
<evidence type="ECO:0000313" key="3">
    <source>
        <dbReference type="Proteomes" id="UP001153076"/>
    </source>
</evidence>